<dbReference type="AlphaFoldDB" id="A0A931CUB1"/>
<evidence type="ECO:0008006" key="3">
    <source>
        <dbReference type="Google" id="ProtNLM"/>
    </source>
</evidence>
<accession>A0A931CUB1</accession>
<protein>
    <recommendedName>
        <fullName evidence="3">IrrE N-terminal-like domain-containing protein</fullName>
    </recommendedName>
</protein>
<organism evidence="1 2">
    <name type="scientific">Arthrobacter terrae</name>
    <dbReference type="NCBI Taxonomy" id="2935737"/>
    <lineage>
        <taxon>Bacteria</taxon>
        <taxon>Bacillati</taxon>
        <taxon>Actinomycetota</taxon>
        <taxon>Actinomycetes</taxon>
        <taxon>Micrococcales</taxon>
        <taxon>Micrococcaceae</taxon>
        <taxon>Arthrobacter</taxon>
    </lineage>
</organism>
<name>A0A931CUB1_9MICC</name>
<sequence length="102" mass="11624">MQDRDLILHAPARSPWHRRQIILHEFSHMILHHDVHGIGTSLTGQLLPGLDSRMILRVLDRSSYETDAELTAEALADRLAARIIRGATWPPSEPFFFGDVFD</sequence>
<evidence type="ECO:0000313" key="1">
    <source>
        <dbReference type="EMBL" id="MBG0741061.1"/>
    </source>
</evidence>
<keyword evidence="2" id="KW-1185">Reference proteome</keyword>
<proteinExistence type="predicted"/>
<evidence type="ECO:0000313" key="2">
    <source>
        <dbReference type="Proteomes" id="UP000655366"/>
    </source>
</evidence>
<reference evidence="1 2" key="1">
    <citation type="submission" date="2020-11" db="EMBL/GenBank/DDBJ databases">
        <title>Arthrobacter antarcticus sp. nov., isolated from Antarctic Soil.</title>
        <authorList>
            <person name="Li J."/>
        </authorList>
    </citation>
    <scope>NUCLEOTIDE SEQUENCE [LARGE SCALE GENOMIC DNA]</scope>
    <source>
        <strain evidence="1 2">Z1-20</strain>
    </source>
</reference>
<dbReference type="EMBL" id="JADNYM010000024">
    <property type="protein sequence ID" value="MBG0741061.1"/>
    <property type="molecule type" value="Genomic_DNA"/>
</dbReference>
<gene>
    <name evidence="1" type="ORF">IV500_16940</name>
</gene>
<comment type="caution">
    <text evidence="1">The sequence shown here is derived from an EMBL/GenBank/DDBJ whole genome shotgun (WGS) entry which is preliminary data.</text>
</comment>
<dbReference type="Proteomes" id="UP000655366">
    <property type="component" value="Unassembled WGS sequence"/>
</dbReference>